<feature type="non-terminal residue" evidence="2">
    <location>
        <position position="388"/>
    </location>
</feature>
<dbReference type="InterPro" id="IPR011993">
    <property type="entry name" value="PH-like_dom_sf"/>
</dbReference>
<evidence type="ECO:0000313" key="3">
    <source>
        <dbReference type="Proteomes" id="UP001431209"/>
    </source>
</evidence>
<dbReference type="SUPFAM" id="SSF58038">
    <property type="entry name" value="SNARE fusion complex"/>
    <property type="match status" value="1"/>
</dbReference>
<organism evidence="2 3">
    <name type="scientific">Acrasis kona</name>
    <dbReference type="NCBI Taxonomy" id="1008807"/>
    <lineage>
        <taxon>Eukaryota</taxon>
        <taxon>Discoba</taxon>
        <taxon>Heterolobosea</taxon>
        <taxon>Tetramitia</taxon>
        <taxon>Eutetramitia</taxon>
        <taxon>Acrasidae</taxon>
        <taxon>Acrasis</taxon>
    </lineage>
</organism>
<gene>
    <name evidence="2" type="ORF">AKO1_009040</name>
</gene>
<sequence>MNYENVVFMMNCSIHKYKLPTKGCLYIIESGIYFEQIPFNESAPEREFIFFEDIKDLKIYNGYLSSSLFVQTVDKDIYFCQFDSLQEAYMIINFLYTQLYKKTVERIARTDTNVDERSEKLVRDTNSAIKKGEGALESLARQEETENKINEKLEEIDNHMTLSNRLLRGMGTIGVSVQNIVTYPLYTFKNAQNTSKDGDVVQMKTTRNLGFNYRDTFPVLLKGNNKNFELKFLGIGKDNLEVIDLNTREVLINVRHKRIKSIMDDEHTPCQCTITIGAPKADQTIHLISDQLPKITSALLLKNDLIESQSTTPKTLHDLSLHFINQTRTTNTATTARQNNLNQLSQSLHQVQVISHTMNQALDSSNIRIKQLSQHTDSTKNQVDQTSL</sequence>
<dbReference type="AlphaFoldDB" id="A0AAW2ZI24"/>
<evidence type="ECO:0000259" key="1">
    <source>
        <dbReference type="PROSITE" id="PS50192"/>
    </source>
</evidence>
<dbReference type="Proteomes" id="UP001431209">
    <property type="component" value="Unassembled WGS sequence"/>
</dbReference>
<protein>
    <recommendedName>
        <fullName evidence="1">t-SNARE coiled-coil homology domain-containing protein</fullName>
    </recommendedName>
</protein>
<dbReference type="EMBL" id="JAOPGA020001514">
    <property type="protein sequence ID" value="KAL0489095.1"/>
    <property type="molecule type" value="Genomic_DNA"/>
</dbReference>
<feature type="domain" description="T-SNARE coiled-coil homology" evidence="1">
    <location>
        <begin position="331"/>
        <end position="388"/>
    </location>
</feature>
<dbReference type="PROSITE" id="PS50192">
    <property type="entry name" value="T_SNARE"/>
    <property type="match status" value="1"/>
</dbReference>
<name>A0AAW2ZI24_9EUKA</name>
<keyword evidence="3" id="KW-1185">Reference proteome</keyword>
<dbReference type="InterPro" id="IPR000727">
    <property type="entry name" value="T_SNARE_dom"/>
</dbReference>
<dbReference type="Gene3D" id="2.30.29.30">
    <property type="entry name" value="Pleckstrin-homology domain (PH domain)/Phosphotyrosine-binding domain (PTB)"/>
    <property type="match status" value="1"/>
</dbReference>
<comment type="caution">
    <text evidence="2">The sequence shown here is derived from an EMBL/GenBank/DDBJ whole genome shotgun (WGS) entry which is preliminary data.</text>
</comment>
<evidence type="ECO:0000313" key="2">
    <source>
        <dbReference type="EMBL" id="KAL0489095.1"/>
    </source>
</evidence>
<reference evidence="2 3" key="1">
    <citation type="submission" date="2024-03" db="EMBL/GenBank/DDBJ databases">
        <title>The Acrasis kona genome and developmental transcriptomes reveal deep origins of eukaryotic multicellular pathways.</title>
        <authorList>
            <person name="Sheikh S."/>
            <person name="Fu C.-J."/>
            <person name="Brown M.W."/>
            <person name="Baldauf S.L."/>
        </authorList>
    </citation>
    <scope>NUCLEOTIDE SEQUENCE [LARGE SCALE GENOMIC DNA]</scope>
    <source>
        <strain evidence="2 3">ATCC MYA-3509</strain>
    </source>
</reference>
<proteinExistence type="predicted"/>
<accession>A0AAW2ZI24</accession>
<dbReference type="Gene3D" id="1.20.5.110">
    <property type="match status" value="1"/>
</dbReference>